<dbReference type="EMBL" id="JAAIUW010000010">
    <property type="protein sequence ID" value="KAF7812044.1"/>
    <property type="molecule type" value="Genomic_DNA"/>
</dbReference>
<dbReference type="Proteomes" id="UP000634136">
    <property type="component" value="Unassembled WGS sequence"/>
</dbReference>
<sequence length="19" mass="2059">MASKTTTSECDTSPFTHNT</sequence>
<dbReference type="AlphaFoldDB" id="A0A834WCE0"/>
<reference evidence="1" key="1">
    <citation type="submission" date="2020-09" db="EMBL/GenBank/DDBJ databases">
        <title>Genome-Enabled Discovery of Anthraquinone Biosynthesis in Senna tora.</title>
        <authorList>
            <person name="Kang S.-H."/>
            <person name="Pandey R.P."/>
            <person name="Lee C.-M."/>
            <person name="Sim J.-S."/>
            <person name="Jeong J.-T."/>
            <person name="Choi B.-S."/>
            <person name="Jung M."/>
            <person name="Ginzburg D."/>
            <person name="Zhao K."/>
            <person name="Won S.Y."/>
            <person name="Oh T.-J."/>
            <person name="Yu Y."/>
            <person name="Kim N.-H."/>
            <person name="Lee O.R."/>
            <person name="Lee T.-H."/>
            <person name="Bashyal P."/>
            <person name="Kim T.-S."/>
            <person name="Lee W.-H."/>
            <person name="Kawkins C."/>
            <person name="Kim C.-K."/>
            <person name="Kim J.S."/>
            <person name="Ahn B.O."/>
            <person name="Rhee S.Y."/>
            <person name="Sohng J.K."/>
        </authorList>
    </citation>
    <scope>NUCLEOTIDE SEQUENCE</scope>
    <source>
        <tissue evidence="1">Leaf</tissue>
    </source>
</reference>
<evidence type="ECO:0000313" key="2">
    <source>
        <dbReference type="Proteomes" id="UP000634136"/>
    </source>
</evidence>
<keyword evidence="2" id="KW-1185">Reference proteome</keyword>
<evidence type="ECO:0000313" key="1">
    <source>
        <dbReference type="EMBL" id="KAF7812044.1"/>
    </source>
</evidence>
<proteinExistence type="predicted"/>
<accession>A0A834WCE0</accession>
<protein>
    <submittedName>
        <fullName evidence="1">Uncharacterized protein</fullName>
    </submittedName>
</protein>
<gene>
    <name evidence="1" type="ORF">G2W53_033020</name>
</gene>
<organism evidence="1 2">
    <name type="scientific">Senna tora</name>
    <dbReference type="NCBI Taxonomy" id="362788"/>
    <lineage>
        <taxon>Eukaryota</taxon>
        <taxon>Viridiplantae</taxon>
        <taxon>Streptophyta</taxon>
        <taxon>Embryophyta</taxon>
        <taxon>Tracheophyta</taxon>
        <taxon>Spermatophyta</taxon>
        <taxon>Magnoliopsida</taxon>
        <taxon>eudicotyledons</taxon>
        <taxon>Gunneridae</taxon>
        <taxon>Pentapetalae</taxon>
        <taxon>rosids</taxon>
        <taxon>fabids</taxon>
        <taxon>Fabales</taxon>
        <taxon>Fabaceae</taxon>
        <taxon>Caesalpinioideae</taxon>
        <taxon>Cassia clade</taxon>
        <taxon>Senna</taxon>
    </lineage>
</organism>
<comment type="caution">
    <text evidence="1">The sequence shown here is derived from an EMBL/GenBank/DDBJ whole genome shotgun (WGS) entry which is preliminary data.</text>
</comment>
<name>A0A834WCE0_9FABA</name>